<comment type="caution">
    <text evidence="1">The sequence shown here is derived from an EMBL/GenBank/DDBJ whole genome shotgun (WGS) entry which is preliminary data.</text>
</comment>
<dbReference type="Pfam" id="PF05904">
    <property type="entry name" value="DUF863"/>
    <property type="match status" value="1"/>
</dbReference>
<protein>
    <submittedName>
        <fullName evidence="1">Uncharacterized protein</fullName>
    </submittedName>
</protein>
<sequence>MMNLNNGLYNVMWDSYHDDRNQGYNSLFMSQTIDRYPGYLKEQMRQTILKQESIFRHQLQELHRVYKRQRDLMNELRMKDHYHFTIPADAQNSSHLASQVCTQISKEISTRRRVIDLELPADMEEENIHFSSTKKTYNLADLNKPIQMEQASLINKNSDYGDNTQKQDLSTNSKFWYLQAAPEKTHEHLSRKTTIFDVEICESRHKPSFDSSWDQNTSSINHNRWIEPREKHEFVYDKKNLEKQLPHWLMKTKGKETMVYQMNLDSLQQHSQQFFKKTEKLQTDNFHGITKILGVPIIDGQDSATHTHNPKHVSEPRHEIDLNLSFDEEEDLSSTPNIRETDIDLEAPATLEAEIDDVSIDADDHELVKSAAEAIMSISSSDPPPPPPPPTNTLLQWFAEVIASGEDDNLDRTNSVNTDKNEDCMDYFEYMTLNLQETVVDHHCYKAVEMEEDGKALRKHATRKGQGKRGRQRKDFQRDVLPGIVSLSRREVTEDLQTFEDAFNGTGVSWQSKRKAGRGRRRLLAVNPPTPPEVAVEPSVCGEVVAVEKSLSGWGKRTRRLPRQRCQNGGSHQSLALKC</sequence>
<evidence type="ECO:0000313" key="2">
    <source>
        <dbReference type="Proteomes" id="UP000326396"/>
    </source>
</evidence>
<accession>A0A5N6P7L4</accession>
<proteinExistence type="predicted"/>
<organism evidence="1 2">
    <name type="scientific">Mikania micrantha</name>
    <name type="common">bitter vine</name>
    <dbReference type="NCBI Taxonomy" id="192012"/>
    <lineage>
        <taxon>Eukaryota</taxon>
        <taxon>Viridiplantae</taxon>
        <taxon>Streptophyta</taxon>
        <taxon>Embryophyta</taxon>
        <taxon>Tracheophyta</taxon>
        <taxon>Spermatophyta</taxon>
        <taxon>Magnoliopsida</taxon>
        <taxon>eudicotyledons</taxon>
        <taxon>Gunneridae</taxon>
        <taxon>Pentapetalae</taxon>
        <taxon>asterids</taxon>
        <taxon>campanulids</taxon>
        <taxon>Asterales</taxon>
        <taxon>Asteraceae</taxon>
        <taxon>Asteroideae</taxon>
        <taxon>Heliantheae alliance</taxon>
        <taxon>Eupatorieae</taxon>
        <taxon>Mikania</taxon>
    </lineage>
</organism>
<dbReference type="PANTHER" id="PTHR33167">
    <property type="entry name" value="TRANSCRIPTION FACTOR, PUTATIVE (DUF863)-RELATED"/>
    <property type="match status" value="1"/>
</dbReference>
<dbReference type="Proteomes" id="UP000326396">
    <property type="component" value="Linkage Group LG14"/>
</dbReference>
<reference evidence="1 2" key="1">
    <citation type="submission" date="2019-05" db="EMBL/GenBank/DDBJ databases">
        <title>Mikania micrantha, genome provides insights into the molecular mechanism of rapid growth.</title>
        <authorList>
            <person name="Liu B."/>
        </authorList>
    </citation>
    <scope>NUCLEOTIDE SEQUENCE [LARGE SCALE GENOMIC DNA]</scope>
    <source>
        <strain evidence="1">NLD-2019</strain>
        <tissue evidence="1">Leaf</tissue>
    </source>
</reference>
<gene>
    <name evidence="1" type="ORF">E3N88_12531</name>
</gene>
<evidence type="ECO:0000313" key="1">
    <source>
        <dbReference type="EMBL" id="KAD5961058.1"/>
    </source>
</evidence>
<keyword evidence="2" id="KW-1185">Reference proteome</keyword>
<dbReference type="PANTHER" id="PTHR33167:SF63">
    <property type="entry name" value="MYB-CC TYPE TRANSCRIPTION FACTOR LHEQLE-CONTAINING DOMAIN-CONTAINING PROTEIN"/>
    <property type="match status" value="1"/>
</dbReference>
<dbReference type="OrthoDB" id="630817at2759"/>
<name>A0A5N6P7L4_9ASTR</name>
<dbReference type="EMBL" id="SZYD01000006">
    <property type="protein sequence ID" value="KAD5961058.1"/>
    <property type="molecule type" value="Genomic_DNA"/>
</dbReference>
<dbReference type="AlphaFoldDB" id="A0A5N6P7L4"/>
<dbReference type="InterPro" id="IPR008581">
    <property type="entry name" value="DUF863_pln"/>
</dbReference>